<dbReference type="EMBL" id="BAUL01000229">
    <property type="protein sequence ID" value="GAD98121.1"/>
    <property type="molecule type" value="Genomic_DNA"/>
</dbReference>
<organism evidence="1 2">
    <name type="scientific">Byssochlamys spectabilis (strain No. 5 / NBRC 109023)</name>
    <name type="common">Paecilomyces variotii</name>
    <dbReference type="NCBI Taxonomy" id="1356009"/>
    <lineage>
        <taxon>Eukaryota</taxon>
        <taxon>Fungi</taxon>
        <taxon>Dikarya</taxon>
        <taxon>Ascomycota</taxon>
        <taxon>Pezizomycotina</taxon>
        <taxon>Eurotiomycetes</taxon>
        <taxon>Eurotiomycetidae</taxon>
        <taxon>Eurotiales</taxon>
        <taxon>Thermoascaceae</taxon>
        <taxon>Paecilomyces</taxon>
    </lineage>
</organism>
<accession>V5G7Y1</accession>
<dbReference type="HOGENOM" id="CLU_1421243_0_0_1"/>
<evidence type="ECO:0000313" key="1">
    <source>
        <dbReference type="EMBL" id="GAD98121.1"/>
    </source>
</evidence>
<protein>
    <submittedName>
        <fullName evidence="1">Uncharacterized protein</fullName>
    </submittedName>
</protein>
<comment type="caution">
    <text evidence="1">The sequence shown here is derived from an EMBL/GenBank/DDBJ whole genome shotgun (WGS) entry which is preliminary data.</text>
</comment>
<dbReference type="OrthoDB" id="4177740at2759"/>
<gene>
    <name evidence="1" type="ORF">PVAR5_6811</name>
</gene>
<proteinExistence type="predicted"/>
<dbReference type="AlphaFoldDB" id="V5G7Y1"/>
<sequence length="191" mass="21835">MASIAWNEALRHDLRVLDQRISNTESLQFCTDDLQKTGVTVHSASFSGSGKDIGFNPLFFRPTTCNDLPAPDEHDLADEFPEFDAQRIDDYGEKSWKRVRSLEHYLINRAHVCGLDELGWETAKYVGSCLCTILLLTNVTGVSKYDTLWKYRELQWYVQSVYCHKSGYPHIKATVFWDPEGDDGVCFVQNS</sequence>
<evidence type="ECO:0000313" key="2">
    <source>
        <dbReference type="Proteomes" id="UP000018001"/>
    </source>
</evidence>
<name>V5G7Y1_BYSSN</name>
<reference evidence="2" key="1">
    <citation type="journal article" date="2014" name="Genome Announc.">
        <title>Draft genome sequence of the formaldehyde-resistant fungus Byssochlamys spectabilis No. 5 (anamorph Paecilomyces variotii No. 5) (NBRC109023).</title>
        <authorList>
            <person name="Oka T."/>
            <person name="Ekino K."/>
            <person name="Fukuda K."/>
            <person name="Nomura Y."/>
        </authorList>
    </citation>
    <scope>NUCLEOTIDE SEQUENCE [LARGE SCALE GENOMIC DNA]</scope>
    <source>
        <strain evidence="2">No. 5 / NBRC 109023</strain>
    </source>
</reference>
<dbReference type="InParanoid" id="V5G7Y1"/>
<keyword evidence="2" id="KW-1185">Reference proteome</keyword>
<dbReference type="Proteomes" id="UP000018001">
    <property type="component" value="Unassembled WGS sequence"/>
</dbReference>